<sequence>MPRRGRRPPEGSSYNAPGRIPVPDALWWQTVSFRILAGLDSRVRQREFTMRNANPWKAAVTAGVLALAVACGSGGGGTHGGGAAEQKTVGKGEGRVDIIAWAGYAEDGSNDPKADWVHPFEKQTGCKVNTKTAGTSDEMVSLMKTGQYDTVSASGDATLRLIAAGDVAPVNTRLVPNYRDIFSGLKMRPFNSKDGKMYGIPHGRGANLLMYRTDKVSPAPDSWKAVFDGAAKYAGKVTAYDSPIYIADAALYLMKTRPALGIKDPYALDRTQLDAAVALLKKQRQQIGEYWSDYQKEVTAFKGGDSVVGTTWQVIANTAAAEKAPVKAVLPKEGATGWSDTWMVSAKAAHPNCAYKWLNWIVSPKVNAQVAEYFGEAPANAKACKETADPRHCAVYHADDESYYRRVHFWTTPVPQCLDGRRNVKCTDYAEWTRAWTEIKG</sequence>
<dbReference type="AlphaFoldDB" id="A0A640V3B2"/>
<dbReference type="CDD" id="cd13588">
    <property type="entry name" value="PBP2_polyamine_1"/>
    <property type="match status" value="1"/>
</dbReference>
<evidence type="ECO:0000313" key="2">
    <source>
        <dbReference type="EMBL" id="GFE41441.1"/>
    </source>
</evidence>
<name>A0A640V3B2_9ACTN</name>
<gene>
    <name evidence="2" type="ORF">Stube_61140</name>
</gene>
<dbReference type="SUPFAM" id="SSF53850">
    <property type="entry name" value="Periplasmic binding protein-like II"/>
    <property type="match status" value="1"/>
</dbReference>
<dbReference type="PANTHER" id="PTHR30222:SF18">
    <property type="entry name" value="BIFUNCTIONAL POLYHYDROXYBUTYRATE SYNTHASE _ ABC TRANSPORTER PERIPLASMIC BINDING PROTEIN-RELATED"/>
    <property type="match status" value="1"/>
</dbReference>
<dbReference type="PANTHER" id="PTHR30222">
    <property type="entry name" value="SPERMIDINE/PUTRESCINE-BINDING PERIPLASMIC PROTEIN"/>
    <property type="match status" value="1"/>
</dbReference>
<dbReference type="EMBL" id="BLIR01000003">
    <property type="protein sequence ID" value="GFE41441.1"/>
    <property type="molecule type" value="Genomic_DNA"/>
</dbReference>
<dbReference type="Gene3D" id="3.40.190.10">
    <property type="entry name" value="Periplasmic binding protein-like II"/>
    <property type="match status" value="2"/>
</dbReference>
<dbReference type="InterPro" id="IPR006059">
    <property type="entry name" value="SBP"/>
</dbReference>
<comment type="caution">
    <text evidence="2">The sequence shown here is derived from an EMBL/GenBank/DDBJ whole genome shotgun (WGS) entry which is preliminary data.</text>
</comment>
<evidence type="ECO:0000313" key="3">
    <source>
        <dbReference type="Proteomes" id="UP000431826"/>
    </source>
</evidence>
<keyword evidence="1" id="KW-0732">Signal</keyword>
<protein>
    <submittedName>
        <fullName evidence="2">Spermidine/putrescine ABC transporter substrate-binding protein</fullName>
    </submittedName>
</protein>
<keyword evidence="3" id="KW-1185">Reference proteome</keyword>
<accession>A0A640V3B2</accession>
<dbReference type="Proteomes" id="UP000431826">
    <property type="component" value="Unassembled WGS sequence"/>
</dbReference>
<evidence type="ECO:0000256" key="1">
    <source>
        <dbReference type="ARBA" id="ARBA00022729"/>
    </source>
</evidence>
<organism evidence="2 3">
    <name type="scientific">Streptomyces tubercidicus</name>
    <dbReference type="NCBI Taxonomy" id="47759"/>
    <lineage>
        <taxon>Bacteria</taxon>
        <taxon>Bacillati</taxon>
        <taxon>Actinomycetota</taxon>
        <taxon>Actinomycetes</taxon>
        <taxon>Kitasatosporales</taxon>
        <taxon>Streptomycetaceae</taxon>
        <taxon>Streptomyces</taxon>
    </lineage>
</organism>
<reference evidence="2 3" key="1">
    <citation type="submission" date="2019-12" db="EMBL/GenBank/DDBJ databases">
        <title>Whole genome shotgun sequence of Streptomyces tubercidicus NBRC 13090.</title>
        <authorList>
            <person name="Ichikawa N."/>
            <person name="Kimura A."/>
            <person name="Kitahashi Y."/>
            <person name="Komaki H."/>
            <person name="Tamura T."/>
        </authorList>
    </citation>
    <scope>NUCLEOTIDE SEQUENCE [LARGE SCALE GENOMIC DNA]</scope>
    <source>
        <strain evidence="2 3">NBRC 13090</strain>
    </source>
</reference>
<dbReference type="Pfam" id="PF13416">
    <property type="entry name" value="SBP_bac_8"/>
    <property type="match status" value="1"/>
</dbReference>
<proteinExistence type="predicted"/>